<feature type="domain" description="Tc1-like transposase DDE" evidence="1">
    <location>
        <begin position="2"/>
        <end position="83"/>
    </location>
</feature>
<sequence length="126" mass="14864">MEFEKFMAKIDTEVPADLDVHLVCDNYGAPKAPTVTAWLDKRPRFHMHYTPTYSSWTNQVERWFAELTRQLIERGDHRNVQTLEKDIRAWVANWNDNPKPFVRTKTAEQILQSIQRLMKRIIGAGH</sequence>
<protein>
    <submittedName>
        <fullName evidence="2">Transposase</fullName>
    </submittedName>
</protein>
<proteinExistence type="predicted"/>
<organism evidence="2 3">
    <name type="scientific">Candidatus Mycobacterium methanotrophicum</name>
    <dbReference type="NCBI Taxonomy" id="2943498"/>
    <lineage>
        <taxon>Bacteria</taxon>
        <taxon>Bacillati</taxon>
        <taxon>Actinomycetota</taxon>
        <taxon>Actinomycetes</taxon>
        <taxon>Mycobacteriales</taxon>
        <taxon>Mycobacteriaceae</taxon>
        <taxon>Mycobacterium</taxon>
    </lineage>
</organism>
<dbReference type="Gene3D" id="3.30.420.10">
    <property type="entry name" value="Ribonuclease H-like superfamily/Ribonuclease H"/>
    <property type="match status" value="1"/>
</dbReference>
<dbReference type="InterPro" id="IPR036397">
    <property type="entry name" value="RNaseH_sf"/>
</dbReference>
<dbReference type="EMBL" id="CP097320">
    <property type="protein sequence ID" value="UQX10215.1"/>
    <property type="molecule type" value="Genomic_DNA"/>
</dbReference>
<keyword evidence="3" id="KW-1185">Reference proteome</keyword>
<dbReference type="InterPro" id="IPR012337">
    <property type="entry name" value="RNaseH-like_sf"/>
</dbReference>
<dbReference type="SUPFAM" id="SSF53098">
    <property type="entry name" value="Ribonuclease H-like"/>
    <property type="match status" value="1"/>
</dbReference>
<name>A0ABY4QJQ4_9MYCO</name>
<gene>
    <name evidence="2" type="ORF">M5I08_18840</name>
</gene>
<dbReference type="InterPro" id="IPR038717">
    <property type="entry name" value="Tc1-like_DDE_dom"/>
</dbReference>
<accession>A0ABY4QJQ4</accession>
<dbReference type="Pfam" id="PF13358">
    <property type="entry name" value="DDE_3"/>
    <property type="match status" value="1"/>
</dbReference>
<evidence type="ECO:0000259" key="1">
    <source>
        <dbReference type="Pfam" id="PF13358"/>
    </source>
</evidence>
<reference evidence="2" key="1">
    <citation type="submission" date="2022-05" db="EMBL/GenBank/DDBJ databases">
        <title>A methanotrophic Mycobacterium dominates a cave microbial ecosystem.</title>
        <authorList>
            <person name="Van Spanning R.J.M."/>
            <person name="Guan Q."/>
            <person name="Melkonian C."/>
            <person name="Gallant J."/>
            <person name="Polerecky L."/>
            <person name="Flot J.-F."/>
            <person name="Brandt B.W."/>
            <person name="Braster M."/>
            <person name="Iturbe Espinoza P."/>
            <person name="Aerts J."/>
            <person name="Meima-Franke M."/>
            <person name="Piersma S.R."/>
            <person name="Bunduc C."/>
            <person name="Ummels R."/>
            <person name="Pain A."/>
            <person name="Fleming E.J."/>
            <person name="van der Wel N."/>
            <person name="Gherman V.D."/>
            <person name="Sarbu S.M."/>
            <person name="Bodelier P.L.E."/>
            <person name="Bitter W."/>
        </authorList>
    </citation>
    <scope>NUCLEOTIDE SEQUENCE</scope>
    <source>
        <strain evidence="2">Sulfur Cave</strain>
    </source>
</reference>
<evidence type="ECO:0000313" key="3">
    <source>
        <dbReference type="Proteomes" id="UP001056610"/>
    </source>
</evidence>
<dbReference type="Proteomes" id="UP001056610">
    <property type="component" value="Chromosome"/>
</dbReference>
<evidence type="ECO:0000313" key="2">
    <source>
        <dbReference type="EMBL" id="UQX10215.1"/>
    </source>
</evidence>
<dbReference type="RefSeq" id="WP_249762899.1">
    <property type="nucleotide sequence ID" value="NZ_CAJUXY010000001.1"/>
</dbReference>